<organism evidence="1 2">
    <name type="scientific">Penicillium cf. griseofulvum</name>
    <dbReference type="NCBI Taxonomy" id="2972120"/>
    <lineage>
        <taxon>Eukaryota</taxon>
        <taxon>Fungi</taxon>
        <taxon>Dikarya</taxon>
        <taxon>Ascomycota</taxon>
        <taxon>Pezizomycotina</taxon>
        <taxon>Eurotiomycetes</taxon>
        <taxon>Eurotiomycetidae</taxon>
        <taxon>Eurotiales</taxon>
        <taxon>Aspergillaceae</taxon>
        <taxon>Penicillium</taxon>
    </lineage>
</organism>
<reference evidence="1" key="2">
    <citation type="journal article" date="2023" name="IMA Fungus">
        <title>Comparative genomic study of the Penicillium genus elucidates a diverse pangenome and 15 lateral gene transfer events.</title>
        <authorList>
            <person name="Petersen C."/>
            <person name="Sorensen T."/>
            <person name="Nielsen M.R."/>
            <person name="Sondergaard T.E."/>
            <person name="Sorensen J.L."/>
            <person name="Fitzpatrick D.A."/>
            <person name="Frisvad J.C."/>
            <person name="Nielsen K.L."/>
        </authorList>
    </citation>
    <scope>NUCLEOTIDE SEQUENCE</scope>
    <source>
        <strain evidence="1">IBT 16849</strain>
    </source>
</reference>
<reference evidence="1" key="1">
    <citation type="submission" date="2022-11" db="EMBL/GenBank/DDBJ databases">
        <authorList>
            <person name="Petersen C."/>
        </authorList>
    </citation>
    <scope>NUCLEOTIDE SEQUENCE</scope>
    <source>
        <strain evidence="1">IBT 16849</strain>
    </source>
</reference>
<evidence type="ECO:0000313" key="2">
    <source>
        <dbReference type="Proteomes" id="UP001150879"/>
    </source>
</evidence>
<keyword evidence="2" id="KW-1185">Reference proteome</keyword>
<dbReference type="Proteomes" id="UP001150879">
    <property type="component" value="Unassembled WGS sequence"/>
</dbReference>
<protein>
    <submittedName>
        <fullName evidence="1">Phenazine biosynthesis PhzF protein</fullName>
    </submittedName>
</protein>
<dbReference type="EMBL" id="JAPQKP010000004">
    <property type="protein sequence ID" value="KAJ5194062.1"/>
    <property type="molecule type" value="Genomic_DNA"/>
</dbReference>
<proteinExistence type="predicted"/>
<accession>A0A9W9MBC7</accession>
<dbReference type="OrthoDB" id="75169at2759"/>
<sequence length="69" mass="7555">MEEAKVHIVRVSPAPPDGEDTVSVVPNDKGMSNAEMQVVASSYGQTTGFVFPAPVDFDFCHYEIRFLGH</sequence>
<dbReference type="AlphaFoldDB" id="A0A9W9MBC7"/>
<name>A0A9W9MBC7_9EURO</name>
<comment type="caution">
    <text evidence="1">The sequence shown here is derived from an EMBL/GenBank/DDBJ whole genome shotgun (WGS) entry which is preliminary data.</text>
</comment>
<evidence type="ECO:0000313" key="1">
    <source>
        <dbReference type="EMBL" id="KAJ5194062.1"/>
    </source>
</evidence>
<gene>
    <name evidence="1" type="ORF">N7472_006528</name>
</gene>